<evidence type="ECO:0000256" key="13">
    <source>
        <dbReference type="RuleBase" id="RU362126"/>
    </source>
</evidence>
<feature type="compositionally biased region" description="Acidic residues" evidence="14">
    <location>
        <begin position="383"/>
        <end position="407"/>
    </location>
</feature>
<keyword evidence="4" id="KW-0479">Metal-binding</keyword>
<evidence type="ECO:0000256" key="14">
    <source>
        <dbReference type="SAM" id="MobiDB-lite"/>
    </source>
</evidence>
<evidence type="ECO:0000256" key="9">
    <source>
        <dbReference type="ARBA" id="ARBA00022833"/>
    </source>
</evidence>
<name>A0ABM1BKW8_LIMPO</name>
<evidence type="ECO:0000256" key="6">
    <source>
        <dbReference type="ARBA" id="ARBA00022734"/>
    </source>
</evidence>
<evidence type="ECO:0000256" key="3">
    <source>
        <dbReference type="ARBA" id="ARBA00015837"/>
    </source>
</evidence>
<dbReference type="InterPro" id="IPR018124">
    <property type="entry name" value="Calret/calnex_CS"/>
</dbReference>
<keyword evidence="9" id="KW-0862">Zinc</keyword>
<feature type="compositionally biased region" description="Basic and acidic residues" evidence="14">
    <location>
        <begin position="211"/>
        <end position="239"/>
    </location>
</feature>
<proteinExistence type="inferred from homology"/>
<dbReference type="PROSITE" id="PS00804">
    <property type="entry name" value="CALRETICULIN_2"/>
    <property type="match status" value="1"/>
</dbReference>
<organism evidence="15 16">
    <name type="scientific">Limulus polyphemus</name>
    <name type="common">Atlantic horseshoe crab</name>
    <dbReference type="NCBI Taxonomy" id="6850"/>
    <lineage>
        <taxon>Eukaryota</taxon>
        <taxon>Metazoa</taxon>
        <taxon>Ecdysozoa</taxon>
        <taxon>Arthropoda</taxon>
        <taxon>Chelicerata</taxon>
        <taxon>Merostomata</taxon>
        <taxon>Xiphosura</taxon>
        <taxon>Limulidae</taxon>
        <taxon>Limulus</taxon>
    </lineage>
</organism>
<dbReference type="InterPro" id="IPR009033">
    <property type="entry name" value="Calreticulin/calnexin_P_dom_sf"/>
</dbReference>
<dbReference type="SUPFAM" id="SSF49899">
    <property type="entry name" value="Concanavalin A-like lectins/glucanases"/>
    <property type="match status" value="1"/>
</dbReference>
<dbReference type="RefSeq" id="XP_013784042.1">
    <property type="nucleotide sequence ID" value="XM_013928588.2"/>
</dbReference>
<evidence type="ECO:0000256" key="4">
    <source>
        <dbReference type="ARBA" id="ARBA00022723"/>
    </source>
</evidence>
<gene>
    <name evidence="16" type="primary">LOC106468176</name>
</gene>
<evidence type="ECO:0000256" key="7">
    <source>
        <dbReference type="ARBA" id="ARBA00022737"/>
    </source>
</evidence>
<keyword evidence="10" id="KW-0106">Calcium</keyword>
<dbReference type="Pfam" id="PF00262">
    <property type="entry name" value="Calreticulin"/>
    <property type="match status" value="2"/>
</dbReference>
<dbReference type="InterPro" id="IPR013320">
    <property type="entry name" value="ConA-like_dom_sf"/>
</dbReference>
<keyword evidence="15" id="KW-1185">Reference proteome</keyword>
<feature type="signal peptide" evidence="13">
    <location>
        <begin position="1"/>
        <end position="20"/>
    </location>
</feature>
<dbReference type="PIRSF" id="PIRSF002356">
    <property type="entry name" value="Calreticulin"/>
    <property type="match status" value="1"/>
</dbReference>
<dbReference type="PANTHER" id="PTHR11073">
    <property type="entry name" value="CALRETICULIN AND CALNEXIN"/>
    <property type="match status" value="1"/>
</dbReference>
<evidence type="ECO:0000256" key="8">
    <source>
        <dbReference type="ARBA" id="ARBA00022824"/>
    </source>
</evidence>
<feature type="compositionally biased region" description="Basic and acidic residues" evidence="14">
    <location>
        <begin position="408"/>
        <end position="418"/>
    </location>
</feature>
<evidence type="ECO:0000313" key="15">
    <source>
        <dbReference type="Proteomes" id="UP000694941"/>
    </source>
</evidence>
<evidence type="ECO:0000256" key="12">
    <source>
        <dbReference type="PIRNR" id="PIRNR002356"/>
    </source>
</evidence>
<dbReference type="PRINTS" id="PR00626">
    <property type="entry name" value="CALRETICULIN"/>
</dbReference>
<protein>
    <recommendedName>
        <fullName evidence="3 12">Calreticulin</fullName>
    </recommendedName>
</protein>
<feature type="chain" id="PRO_5045008789" description="Calreticulin" evidence="13">
    <location>
        <begin position="21"/>
        <end position="418"/>
    </location>
</feature>
<dbReference type="InterPro" id="IPR009169">
    <property type="entry name" value="Calreticulin"/>
</dbReference>
<dbReference type="InterPro" id="IPR001580">
    <property type="entry name" value="Calret/calnex"/>
</dbReference>
<reference evidence="16" key="1">
    <citation type="submission" date="2025-08" db="UniProtKB">
        <authorList>
            <consortium name="RefSeq"/>
        </authorList>
    </citation>
    <scope>IDENTIFICATION</scope>
    <source>
        <tissue evidence="16">Muscle</tissue>
    </source>
</reference>
<comment type="subcellular location">
    <subcellularLocation>
        <location evidence="1 12">Endoplasmic reticulum lumen</location>
    </subcellularLocation>
</comment>
<evidence type="ECO:0000256" key="1">
    <source>
        <dbReference type="ARBA" id="ARBA00004319"/>
    </source>
</evidence>
<sequence>MSFKMKYILSTLLILPVVFCESNVYFKEQFNDGDKWEERWVQSEHKGKEWGKFVCTAGKFYGDEELNKGIQTSQDARFYGISSKFDAFSNADKTLVVQFSVKHEQNIDCGGGYVKIFDCSLDQKELHGESPYLLMFGPDICGPGTKKVHVIFNYKGKNLLINKDIRCKDDEYTHVYTLVVRPDNTYEVKIDNEKVESGELEKDWNFLPPKKIKDPEAKKPEDWDDRAKIDDPDDTKPEDWDQPEYIPDPDATKPEDWDDEMDGEWEPPMINNPSYKGEWKPRQIDNPDYKGPWIHPEIDNPEYVPDSKLYEYPEICAVGVDIWQVKSGTIFDDVLLTDDPEYAKKFAEETWGATKDAEKKMKESQDEEERKKAEEEAKLAKENEDEEEEDEEDEEEPEEGTETSETVEESHEHEHEEL</sequence>
<dbReference type="PROSITE" id="PS00805">
    <property type="entry name" value="CALRETICULIN_REPEAT"/>
    <property type="match status" value="2"/>
</dbReference>
<feature type="compositionally biased region" description="Basic and acidic residues" evidence="14">
    <location>
        <begin position="355"/>
        <end position="382"/>
    </location>
</feature>
<keyword evidence="6" id="KW-0430">Lectin</keyword>
<feature type="region of interest" description="Disordered" evidence="14">
    <location>
        <begin position="206"/>
        <end position="259"/>
    </location>
</feature>
<evidence type="ECO:0000256" key="11">
    <source>
        <dbReference type="ARBA" id="ARBA00023186"/>
    </source>
</evidence>
<dbReference type="Proteomes" id="UP000694941">
    <property type="component" value="Unplaced"/>
</dbReference>
<evidence type="ECO:0000256" key="5">
    <source>
        <dbReference type="ARBA" id="ARBA00022729"/>
    </source>
</evidence>
<dbReference type="PANTHER" id="PTHR11073:SF2">
    <property type="entry name" value="CALRETICULIN"/>
    <property type="match status" value="1"/>
</dbReference>
<evidence type="ECO:0000313" key="16">
    <source>
        <dbReference type="RefSeq" id="XP_013784042.1"/>
    </source>
</evidence>
<keyword evidence="5 13" id="KW-0732">Signal</keyword>
<dbReference type="Gene3D" id="2.60.120.200">
    <property type="match status" value="1"/>
</dbReference>
<keyword evidence="8 12" id="KW-0256">Endoplasmic reticulum</keyword>
<comment type="similarity">
    <text evidence="2 12 13">Belongs to the calreticulin family.</text>
</comment>
<feature type="region of interest" description="Disordered" evidence="14">
    <location>
        <begin position="348"/>
        <end position="418"/>
    </location>
</feature>
<evidence type="ECO:0000256" key="10">
    <source>
        <dbReference type="ARBA" id="ARBA00022837"/>
    </source>
</evidence>
<dbReference type="GeneID" id="106468176"/>
<dbReference type="PROSITE" id="PS00803">
    <property type="entry name" value="CALRETICULIN_1"/>
    <property type="match status" value="1"/>
</dbReference>
<accession>A0ABM1BKW8</accession>
<keyword evidence="11 12" id="KW-0143">Chaperone</keyword>
<dbReference type="SUPFAM" id="SSF63887">
    <property type="entry name" value="P-domain of calnexin/calreticulin"/>
    <property type="match status" value="1"/>
</dbReference>
<keyword evidence="7" id="KW-0677">Repeat</keyword>
<dbReference type="Gene3D" id="2.10.250.10">
    <property type="entry name" value="Calreticulin/calnexin, P domain"/>
    <property type="match status" value="1"/>
</dbReference>
<evidence type="ECO:0000256" key="2">
    <source>
        <dbReference type="ARBA" id="ARBA00010983"/>
    </source>
</evidence>